<dbReference type="Proteomes" id="UP000237381">
    <property type="component" value="Unassembled WGS sequence"/>
</dbReference>
<proteinExistence type="predicted"/>
<feature type="domain" description="Polysaccharide pyruvyl transferase" evidence="1">
    <location>
        <begin position="150"/>
        <end position="327"/>
    </location>
</feature>
<dbReference type="OrthoDB" id="1425928at2"/>
<keyword evidence="3" id="KW-1185">Reference proteome</keyword>
<dbReference type="InterPro" id="IPR007345">
    <property type="entry name" value="Polysacch_pyruvyl_Trfase"/>
</dbReference>
<comment type="caution">
    <text evidence="2">The sequence shown here is derived from an EMBL/GenBank/DDBJ whole genome shotgun (WGS) entry which is preliminary data.</text>
</comment>
<dbReference type="Pfam" id="PF04230">
    <property type="entry name" value="PS_pyruv_trans"/>
    <property type="match status" value="1"/>
</dbReference>
<dbReference type="GO" id="GO:0016740">
    <property type="term" value="F:transferase activity"/>
    <property type="evidence" value="ECO:0007669"/>
    <property type="project" value="UniProtKB-KW"/>
</dbReference>
<evidence type="ECO:0000313" key="2">
    <source>
        <dbReference type="EMBL" id="POR54797.1"/>
    </source>
</evidence>
<organism evidence="2 3">
    <name type="scientific">Paraburkholderia eburnea</name>
    <dbReference type="NCBI Taxonomy" id="1189126"/>
    <lineage>
        <taxon>Bacteria</taxon>
        <taxon>Pseudomonadati</taxon>
        <taxon>Pseudomonadota</taxon>
        <taxon>Betaproteobacteria</taxon>
        <taxon>Burkholderiales</taxon>
        <taxon>Burkholderiaceae</taxon>
        <taxon>Paraburkholderia</taxon>
    </lineage>
</organism>
<dbReference type="RefSeq" id="WP_103703333.1">
    <property type="nucleotide sequence ID" value="NZ_PQGA01000002.1"/>
</dbReference>
<dbReference type="EMBL" id="PQGA01000002">
    <property type="protein sequence ID" value="POR54797.1"/>
    <property type="molecule type" value="Genomic_DNA"/>
</dbReference>
<accession>A0A2S4MKA8</accession>
<evidence type="ECO:0000259" key="1">
    <source>
        <dbReference type="Pfam" id="PF04230"/>
    </source>
</evidence>
<name>A0A2S4MKA8_9BURK</name>
<protein>
    <submittedName>
        <fullName evidence="2">Polysaccharide pyruvyl transferase</fullName>
    </submittedName>
</protein>
<gene>
    <name evidence="2" type="ORF">B0G62_102407</name>
</gene>
<dbReference type="AlphaFoldDB" id="A0A2S4MKA8"/>
<keyword evidence="2" id="KW-0808">Transferase</keyword>
<sequence>MPSSRPAVLFGAFDRHNFGDLLFPHVLAHMLAPRKMLFAGLVARDLRAFGGHRIHAIGEILTRASTVDLIHAGGELLTCDAWEAAVMLAPAERVQALIAQENAWKADPLAWSSNHLGIAARAPYLLSKTLLHGWRVVFHAMGGADLDRRDESFREEVIGKLKQADEVSVRDRQTHAHLRAQGIDAQLIPDPAVMVAELFGAHIRARATQAPLQAIANAFPQGYAAIQFDAGFGDDATLDVFARALSWVAREYGLGIVLFRAGAAPWHDDPAIHARLKQRLAARSVLFASLDIWDICALIASSRVYCGSSLHGRIVAMAFARPRINIVHTEENLQPPKQAAFAATWEPREIAATAYGEELADAISAALQADTALLRHTADDLARRYRAAFNASAP</sequence>
<reference evidence="2 3" key="1">
    <citation type="submission" date="2018-01" db="EMBL/GenBank/DDBJ databases">
        <title>Genomic Encyclopedia of Type Strains, Phase III (KMG-III): the genomes of soil and plant-associated and newly described type strains.</title>
        <authorList>
            <person name="Whitman W."/>
        </authorList>
    </citation>
    <scope>NUCLEOTIDE SEQUENCE [LARGE SCALE GENOMIC DNA]</scope>
    <source>
        <strain evidence="2 3">JCM 18070</strain>
    </source>
</reference>
<evidence type="ECO:0000313" key="3">
    <source>
        <dbReference type="Proteomes" id="UP000237381"/>
    </source>
</evidence>